<comment type="similarity">
    <text evidence="1">Belongs to the 'GDSL' lipolytic enzyme family.</text>
</comment>
<evidence type="ECO:0000313" key="6">
    <source>
        <dbReference type="EMBL" id="KAJ4973251.1"/>
    </source>
</evidence>
<keyword evidence="3" id="KW-0378">Hydrolase</keyword>
<dbReference type="InterPro" id="IPR036514">
    <property type="entry name" value="SGNH_hydro_sf"/>
</dbReference>
<dbReference type="GO" id="GO:0016788">
    <property type="term" value="F:hydrolase activity, acting on ester bonds"/>
    <property type="evidence" value="ECO:0007669"/>
    <property type="project" value="InterPro"/>
</dbReference>
<feature type="signal peptide" evidence="5">
    <location>
        <begin position="1"/>
        <end position="27"/>
    </location>
</feature>
<evidence type="ECO:0000256" key="2">
    <source>
        <dbReference type="ARBA" id="ARBA00022729"/>
    </source>
</evidence>
<gene>
    <name evidence="6" type="ORF">NE237_006425</name>
</gene>
<organism evidence="6 7">
    <name type="scientific">Protea cynaroides</name>
    <dbReference type="NCBI Taxonomy" id="273540"/>
    <lineage>
        <taxon>Eukaryota</taxon>
        <taxon>Viridiplantae</taxon>
        <taxon>Streptophyta</taxon>
        <taxon>Embryophyta</taxon>
        <taxon>Tracheophyta</taxon>
        <taxon>Spermatophyta</taxon>
        <taxon>Magnoliopsida</taxon>
        <taxon>Proteales</taxon>
        <taxon>Proteaceae</taxon>
        <taxon>Protea</taxon>
    </lineage>
</organism>
<evidence type="ECO:0000256" key="4">
    <source>
        <dbReference type="ARBA" id="ARBA00023180"/>
    </source>
</evidence>
<evidence type="ECO:0000256" key="1">
    <source>
        <dbReference type="ARBA" id="ARBA00008668"/>
    </source>
</evidence>
<name>A0A9Q0KN60_9MAGN</name>
<protein>
    <submittedName>
        <fullName evidence="6">Uncharacterized protein</fullName>
    </submittedName>
</protein>
<evidence type="ECO:0000313" key="7">
    <source>
        <dbReference type="Proteomes" id="UP001141806"/>
    </source>
</evidence>
<feature type="chain" id="PRO_5040117296" evidence="5">
    <location>
        <begin position="28"/>
        <end position="386"/>
    </location>
</feature>
<dbReference type="InterPro" id="IPR035669">
    <property type="entry name" value="SGNH_plant_lipase-like"/>
</dbReference>
<dbReference type="InterPro" id="IPR001087">
    <property type="entry name" value="GDSL"/>
</dbReference>
<dbReference type="SUPFAM" id="SSF52266">
    <property type="entry name" value="SGNH hydrolase"/>
    <property type="match status" value="1"/>
</dbReference>
<dbReference type="Gene3D" id="3.40.50.1110">
    <property type="entry name" value="SGNH hydrolase"/>
    <property type="match status" value="1"/>
</dbReference>
<keyword evidence="4" id="KW-0325">Glycoprotein</keyword>
<dbReference type="PANTHER" id="PTHR22835:SF546">
    <property type="entry name" value="GDSL-LIKE LIPASE_ACYLHYDROLASE"/>
    <property type="match status" value="1"/>
</dbReference>
<accession>A0A9Q0KN60</accession>
<dbReference type="Pfam" id="PF00657">
    <property type="entry name" value="Lipase_GDSL"/>
    <property type="match status" value="1"/>
</dbReference>
<reference evidence="6" key="1">
    <citation type="journal article" date="2023" name="Plant J.">
        <title>The genome of the king protea, Protea cynaroides.</title>
        <authorList>
            <person name="Chang J."/>
            <person name="Duong T.A."/>
            <person name="Schoeman C."/>
            <person name="Ma X."/>
            <person name="Roodt D."/>
            <person name="Barker N."/>
            <person name="Li Z."/>
            <person name="Van de Peer Y."/>
            <person name="Mizrachi E."/>
        </authorList>
    </citation>
    <scope>NUCLEOTIDE SEQUENCE</scope>
    <source>
        <tissue evidence="6">Young leaves</tissue>
    </source>
</reference>
<dbReference type="PANTHER" id="PTHR22835">
    <property type="entry name" value="ZINC FINGER FYVE DOMAIN CONTAINING PROTEIN"/>
    <property type="match status" value="1"/>
</dbReference>
<dbReference type="EMBL" id="JAMYWD010000004">
    <property type="protein sequence ID" value="KAJ4973251.1"/>
    <property type="molecule type" value="Genomic_DNA"/>
</dbReference>
<evidence type="ECO:0000256" key="5">
    <source>
        <dbReference type="SAM" id="SignalP"/>
    </source>
</evidence>
<proteinExistence type="inferred from homology"/>
<comment type="caution">
    <text evidence="6">The sequence shown here is derived from an EMBL/GenBank/DDBJ whole genome shotgun (WGS) entry which is preliminary data.</text>
</comment>
<keyword evidence="7" id="KW-1185">Reference proteome</keyword>
<dbReference type="Proteomes" id="UP001141806">
    <property type="component" value="Unassembled WGS sequence"/>
</dbReference>
<keyword evidence="2 5" id="KW-0732">Signal</keyword>
<sequence>MEFGRRVMLWRLLLSWAVLSIVQVSPACDFPAIYNFGDSNSDTGGISAVFLPVKLPYGETFFRKPSGRSCDGRLMIDFIAEQLELPYLRAYMDSVGSNYRHGANFATGGSTIRQQNETIFVAGISPFSLDFQVAQFTQFKARTTDLYNQEKNKPGSIELPKLPRPSDFSKALYTLDIGQNDLSVGFRTMSDAQLLAAIPDILDKFSTAVQQLYQQGAKTFWIHNTGPIGCLPSALFYLGTPKPGVLDEHGCLKSHNDMAVEYNNKLKERVIQLRRQLPHAALIYADIYAAKYELISNANKQGFVDPLKVCCGYHEGYDHVFCGMKGKVNGSEVYGASCENPLNYISWDGVHYSEAANQWLTNWILGGALSDPPIPITEACNEHTHV</sequence>
<dbReference type="CDD" id="cd01837">
    <property type="entry name" value="SGNH_plant_lipase_like"/>
    <property type="match status" value="1"/>
</dbReference>
<evidence type="ECO:0000256" key="3">
    <source>
        <dbReference type="ARBA" id="ARBA00022801"/>
    </source>
</evidence>
<dbReference type="OrthoDB" id="1600564at2759"/>
<dbReference type="AlphaFoldDB" id="A0A9Q0KN60"/>